<organism evidence="2 3">
    <name type="scientific">Micromonospora rubida</name>
    <dbReference type="NCBI Taxonomy" id="2697657"/>
    <lineage>
        <taxon>Bacteria</taxon>
        <taxon>Bacillati</taxon>
        <taxon>Actinomycetota</taxon>
        <taxon>Actinomycetes</taxon>
        <taxon>Micromonosporales</taxon>
        <taxon>Micromonosporaceae</taxon>
        <taxon>Micromonospora</taxon>
    </lineage>
</organism>
<reference evidence="2 3" key="1">
    <citation type="submission" date="2024-10" db="EMBL/GenBank/DDBJ databases">
        <title>The Natural Products Discovery Center: Release of the First 8490 Sequenced Strains for Exploring Actinobacteria Biosynthetic Diversity.</title>
        <authorList>
            <person name="Kalkreuter E."/>
            <person name="Kautsar S.A."/>
            <person name="Yang D."/>
            <person name="Bader C.D."/>
            <person name="Teijaro C.N."/>
            <person name="Fluegel L."/>
            <person name="Davis C.M."/>
            <person name="Simpson J.R."/>
            <person name="Lauterbach L."/>
            <person name="Steele A.D."/>
            <person name="Gui C."/>
            <person name="Meng S."/>
            <person name="Li G."/>
            <person name="Viehrig K."/>
            <person name="Ye F."/>
            <person name="Su P."/>
            <person name="Kiefer A.F."/>
            <person name="Nichols A."/>
            <person name="Cepeda A.J."/>
            <person name="Yan W."/>
            <person name="Fan B."/>
            <person name="Jiang Y."/>
            <person name="Adhikari A."/>
            <person name="Zheng C.-J."/>
            <person name="Schuster L."/>
            <person name="Cowan T.M."/>
            <person name="Smanski M.J."/>
            <person name="Chevrette M.G."/>
            <person name="De Carvalho L.P.S."/>
            <person name="Shen B."/>
        </authorList>
    </citation>
    <scope>NUCLEOTIDE SEQUENCE [LARGE SCALE GENOMIC DNA]</scope>
    <source>
        <strain evidence="2 3">NPDC021253</strain>
    </source>
</reference>
<keyword evidence="3" id="KW-1185">Reference proteome</keyword>
<dbReference type="RefSeq" id="WP_396679576.1">
    <property type="nucleotide sequence ID" value="NZ_JBIRPU010000008.1"/>
</dbReference>
<evidence type="ECO:0000313" key="2">
    <source>
        <dbReference type="EMBL" id="MFI0793811.1"/>
    </source>
</evidence>
<feature type="transmembrane region" description="Helical" evidence="1">
    <location>
        <begin position="39"/>
        <end position="59"/>
    </location>
</feature>
<keyword evidence="1" id="KW-0812">Transmembrane</keyword>
<sequence length="464" mass="48607">MADEIKEALTRLAEPVVPRPDPYHRLLVRVRRRRQRRMTVAGVVGLAAVAAALPVFGAAGPPAATDAAASPPPAIGTYQPASRIDKPMVRRLLDSPTRGNLAGDEALIAEIRRQYRAARAQLLVDPSLDEVKVLLAHDVPGARTVVVAFLNDSYASLRHGFGAAGASVPELLRKTGSPDERQSLEPYVFLGRHSPVAGHYVADLAVGLAPAGCHVETSADGRIQPDGTVTRSWQAVSGDGFVVRGAGQVAERWRFTCDGVVRYAGPEGGGRGTVIRVEKTPSASTTGALGSVDATFAATAVRALQDSLESNGLTGPAPQVIWAGRLPDWVPGAPTAVLVRSCSTAGGCAALLVADVDPPRRPEPAYQKSAAGQPDLVAVQVPGETRGVLVVGPESAVRAELLDAKGRTIASGRLEAGAGAIRADPRQVSKIKILDRDGRILRTEATPSLSTGFDQLGEPTVWAW</sequence>
<dbReference type="Proteomes" id="UP001611075">
    <property type="component" value="Unassembled WGS sequence"/>
</dbReference>
<protein>
    <submittedName>
        <fullName evidence="2">Uncharacterized protein</fullName>
    </submittedName>
</protein>
<keyword evidence="1" id="KW-1133">Transmembrane helix</keyword>
<gene>
    <name evidence="2" type="ORF">ACH4OY_14125</name>
</gene>
<accession>A0ABW7SLQ1</accession>
<proteinExistence type="predicted"/>
<comment type="caution">
    <text evidence="2">The sequence shown here is derived from an EMBL/GenBank/DDBJ whole genome shotgun (WGS) entry which is preliminary data.</text>
</comment>
<evidence type="ECO:0000313" key="3">
    <source>
        <dbReference type="Proteomes" id="UP001611075"/>
    </source>
</evidence>
<evidence type="ECO:0000256" key="1">
    <source>
        <dbReference type="SAM" id="Phobius"/>
    </source>
</evidence>
<keyword evidence="1" id="KW-0472">Membrane</keyword>
<dbReference type="EMBL" id="JBIRPU010000008">
    <property type="protein sequence ID" value="MFI0793811.1"/>
    <property type="molecule type" value="Genomic_DNA"/>
</dbReference>
<name>A0ABW7SLQ1_9ACTN</name>